<dbReference type="Proteomes" id="UP000290057">
    <property type="component" value="Chromosome"/>
</dbReference>
<organism evidence="2 3">
    <name type="scientific">Qipengyuania flava</name>
    <dbReference type="NCBI Taxonomy" id="192812"/>
    <lineage>
        <taxon>Bacteria</taxon>
        <taxon>Pseudomonadati</taxon>
        <taxon>Pseudomonadota</taxon>
        <taxon>Alphaproteobacteria</taxon>
        <taxon>Sphingomonadales</taxon>
        <taxon>Erythrobacteraceae</taxon>
        <taxon>Qipengyuania</taxon>
    </lineage>
</organism>
<feature type="compositionally biased region" description="Basic and acidic residues" evidence="1">
    <location>
        <begin position="29"/>
        <end position="43"/>
    </location>
</feature>
<dbReference type="EMBL" id="AP019389">
    <property type="protein sequence ID" value="BBI19337.1"/>
    <property type="molecule type" value="Genomic_DNA"/>
</dbReference>
<name>A0A3T1CEE8_9SPHN</name>
<dbReference type="AlphaFoldDB" id="A0A3T1CEE8"/>
<gene>
    <name evidence="2" type="ORF">EKJ_01840</name>
</gene>
<protein>
    <submittedName>
        <fullName evidence="2">Uncharacterized protein</fullName>
    </submittedName>
</protein>
<evidence type="ECO:0000256" key="1">
    <source>
        <dbReference type="SAM" id="MobiDB-lite"/>
    </source>
</evidence>
<evidence type="ECO:0000313" key="3">
    <source>
        <dbReference type="Proteomes" id="UP000290057"/>
    </source>
</evidence>
<evidence type="ECO:0000313" key="2">
    <source>
        <dbReference type="EMBL" id="BBI19337.1"/>
    </source>
</evidence>
<accession>A0A3T1CEE8</accession>
<proteinExistence type="predicted"/>
<feature type="compositionally biased region" description="Polar residues" evidence="1">
    <location>
        <begin position="10"/>
        <end position="28"/>
    </location>
</feature>
<feature type="region of interest" description="Disordered" evidence="1">
    <location>
        <begin position="1"/>
        <end position="43"/>
    </location>
</feature>
<sequence length="104" mass="11096">MTPITDNAHDNSPSSRESNPRADTSQGDTSERLADTHRSTPMDELRAIVGKVGGPQEARRLLADGSQQPPSINPRSHAESLTALVDLLAEQHSAQELGTAQDGE</sequence>
<reference evidence="2 3" key="1">
    <citation type="submission" date="2019-01" db="EMBL/GenBank/DDBJ databases">
        <title>Complete genome sequence of Erythrobacter flavus KJ5.</title>
        <authorList>
            <person name="Kanesaki Y."/>
            <person name="Brotosudarmo T."/>
            <person name="Moriuchi R."/>
            <person name="Awai K."/>
        </authorList>
    </citation>
    <scope>NUCLEOTIDE SEQUENCE [LARGE SCALE GENOMIC DNA]</scope>
    <source>
        <strain evidence="2 3">KJ5</strain>
    </source>
</reference>
<keyword evidence="3" id="KW-1185">Reference proteome</keyword>